<gene>
    <name evidence="1" type="ORF">JQ619_33880</name>
</gene>
<dbReference type="EMBL" id="JAFCLK010000047">
    <property type="protein sequence ID" value="MBR1140750.1"/>
    <property type="molecule type" value="Genomic_DNA"/>
</dbReference>
<protein>
    <submittedName>
        <fullName evidence="1">Group III truncated hemoglobin</fullName>
    </submittedName>
</protein>
<keyword evidence="2" id="KW-1185">Reference proteome</keyword>
<sequence>MNSPAAQTDRHPLAVQHPELDDASIRLLVETFYGRAREDALIGPIFNRAVADWDEHIDRISDFWSSMFLKTGRYNGAPMRPHLALSLQGAHFDRWLQLFEATARELFAPDLADLFIIRARRIADSFEMGIASTRGELMRPRHSV</sequence>
<dbReference type="InterPro" id="IPR012292">
    <property type="entry name" value="Globin/Proto"/>
</dbReference>
<evidence type="ECO:0000313" key="1">
    <source>
        <dbReference type="EMBL" id="MBR1140750.1"/>
    </source>
</evidence>
<comment type="caution">
    <text evidence="1">The sequence shown here is derived from an EMBL/GenBank/DDBJ whole genome shotgun (WGS) entry which is preliminary data.</text>
</comment>
<dbReference type="RefSeq" id="WP_012046164.1">
    <property type="nucleotide sequence ID" value="NZ_JABFDP010000042.1"/>
</dbReference>
<proteinExistence type="predicted"/>
<dbReference type="CDD" id="cd08916">
    <property type="entry name" value="TrHb3_P"/>
    <property type="match status" value="1"/>
</dbReference>
<dbReference type="Proteomes" id="UP001314635">
    <property type="component" value="Unassembled WGS sequence"/>
</dbReference>
<organism evidence="1 2">
    <name type="scientific">Bradyrhizobium denitrificans</name>
    <dbReference type="NCBI Taxonomy" id="2734912"/>
    <lineage>
        <taxon>Bacteria</taxon>
        <taxon>Pseudomonadati</taxon>
        <taxon>Pseudomonadota</taxon>
        <taxon>Alphaproteobacteria</taxon>
        <taxon>Hyphomicrobiales</taxon>
        <taxon>Nitrobacteraceae</taxon>
        <taxon>Bradyrhizobium</taxon>
    </lineage>
</organism>
<name>A0ABS5GHE3_9BRAD</name>
<dbReference type="InterPro" id="IPR009050">
    <property type="entry name" value="Globin-like_sf"/>
</dbReference>
<accession>A0ABS5GHE3</accession>
<dbReference type="Gene3D" id="1.10.490.10">
    <property type="entry name" value="Globins"/>
    <property type="match status" value="1"/>
</dbReference>
<evidence type="ECO:0000313" key="2">
    <source>
        <dbReference type="Proteomes" id="UP001314635"/>
    </source>
</evidence>
<dbReference type="SUPFAM" id="SSF46458">
    <property type="entry name" value="Globin-like"/>
    <property type="match status" value="1"/>
</dbReference>
<reference evidence="2" key="1">
    <citation type="journal article" date="2021" name="ISME J.">
        <title>Evolutionary origin and ecological implication of a unique nif island in free-living Bradyrhizobium lineages.</title>
        <authorList>
            <person name="Tao J."/>
        </authorList>
    </citation>
    <scope>NUCLEOTIDE SEQUENCE [LARGE SCALE GENOMIC DNA]</scope>
    <source>
        <strain evidence="2">SZCCT0094</strain>
    </source>
</reference>